<name>A0A060HGQ5_9ARCH</name>
<dbReference type="KEGG" id="nvn:NVIE_015380"/>
<dbReference type="SUPFAM" id="SSF88713">
    <property type="entry name" value="Glycoside hydrolase/deacetylase"/>
    <property type="match status" value="1"/>
</dbReference>
<dbReference type="InterPro" id="IPR002509">
    <property type="entry name" value="NODB_dom"/>
</dbReference>
<evidence type="ECO:0000313" key="2">
    <source>
        <dbReference type="EMBL" id="AIC15784.1"/>
    </source>
</evidence>
<dbReference type="HOGENOM" id="CLU_958524_0_0_2"/>
<dbReference type="EMBL" id="CP007536">
    <property type="protein sequence ID" value="AIC15784.1"/>
    <property type="molecule type" value="Genomic_DNA"/>
</dbReference>
<reference evidence="2 3" key="1">
    <citation type="journal article" date="2014" name="Int. J. Syst. Evol. Microbiol.">
        <title>Nitrososphaera viennensis gen. nov., sp. nov., an aerobic and mesophilic, ammonia-oxidizing archaeon from soil and a member of the archaeal phylum Thaumarchaeota.</title>
        <authorList>
            <person name="Stieglmeier M."/>
            <person name="Klingl A."/>
            <person name="Alves R.J."/>
            <person name="Rittmann S.K."/>
            <person name="Melcher M."/>
            <person name="Leisch N."/>
            <person name="Schleper C."/>
        </authorList>
    </citation>
    <scope>NUCLEOTIDE SEQUENCE [LARGE SCALE GENOMIC DNA]</scope>
    <source>
        <strain evidence="2">EN76</strain>
    </source>
</reference>
<gene>
    <name evidence="2" type="ORF">NVIE_015380</name>
</gene>
<keyword evidence="3" id="KW-1185">Reference proteome</keyword>
<dbReference type="STRING" id="926571.NVIE_015380"/>
<dbReference type="InterPro" id="IPR011330">
    <property type="entry name" value="Glyco_hydro/deAcase_b/a-brl"/>
</dbReference>
<protein>
    <recommendedName>
        <fullName evidence="1">NodB homology domain-containing protein</fullName>
    </recommendedName>
</protein>
<dbReference type="GO" id="GO:0005975">
    <property type="term" value="P:carbohydrate metabolic process"/>
    <property type="evidence" value="ECO:0007669"/>
    <property type="project" value="InterPro"/>
</dbReference>
<accession>A0A060HGQ5</accession>
<proteinExistence type="predicted"/>
<organism evidence="2 3">
    <name type="scientific">Nitrososphaera viennensis EN76</name>
    <dbReference type="NCBI Taxonomy" id="926571"/>
    <lineage>
        <taxon>Archaea</taxon>
        <taxon>Nitrososphaerota</taxon>
        <taxon>Nitrososphaeria</taxon>
        <taxon>Nitrososphaerales</taxon>
        <taxon>Nitrososphaeraceae</taxon>
        <taxon>Nitrososphaera</taxon>
    </lineage>
</organism>
<dbReference type="GO" id="GO:0016810">
    <property type="term" value="F:hydrolase activity, acting on carbon-nitrogen (but not peptide) bonds"/>
    <property type="evidence" value="ECO:0007669"/>
    <property type="project" value="InterPro"/>
</dbReference>
<dbReference type="Proteomes" id="UP000027093">
    <property type="component" value="Chromosome"/>
</dbReference>
<evidence type="ECO:0000259" key="1">
    <source>
        <dbReference type="PROSITE" id="PS51677"/>
    </source>
</evidence>
<dbReference type="AlphaFoldDB" id="A0A060HGQ5"/>
<dbReference type="Gene3D" id="3.20.20.370">
    <property type="entry name" value="Glycoside hydrolase/deacetylase"/>
    <property type="match status" value="1"/>
</dbReference>
<feature type="domain" description="NodB homology" evidence="1">
    <location>
        <begin position="68"/>
        <end position="296"/>
    </location>
</feature>
<sequence length="308" mass="33955">MGFGPTPQSNDLMSRGSERYPSVQNFRKILMMMAVVAAAAMLLLATGPAMLPSHAQHSPVNANAANCNCVIIRVDDIQDYWKQKPQIALLDIFINDSASLSVGMVMNHFGSDPVIVNKVKEGGSLFEYGIHGWDHVDYATLSAPQQQETISKAQAKMESVMGRSAKVFLPPYNGFDTNTLIAIKLSGLEIISASKADANPYAPANDTLGIMHMPQSTTYGFTGSDGRSHQWRTIEEMKSAVDADIDARGWAVVTIHPQDFATYDENGKMLDLADRERLDTFKAFMQQLREEGKTLATFERAVQTMNRE</sequence>
<evidence type="ECO:0000313" key="3">
    <source>
        <dbReference type="Proteomes" id="UP000027093"/>
    </source>
</evidence>
<dbReference type="Pfam" id="PF01522">
    <property type="entry name" value="Polysacc_deac_1"/>
    <property type="match status" value="1"/>
</dbReference>
<dbReference type="PROSITE" id="PS51677">
    <property type="entry name" value="NODB"/>
    <property type="match status" value="1"/>
</dbReference>